<name>A0CJG6_PARTE</name>
<dbReference type="KEGG" id="ptm:GSPATT00000644001"/>
<keyword evidence="2" id="KW-0472">Membrane</keyword>
<keyword evidence="2" id="KW-1133">Transmembrane helix</keyword>
<protein>
    <recommendedName>
        <fullName evidence="5">Transmembrane protein</fullName>
    </recommendedName>
</protein>
<feature type="transmembrane region" description="Helical" evidence="2">
    <location>
        <begin position="35"/>
        <end position="51"/>
    </location>
</feature>
<feature type="transmembrane region" description="Helical" evidence="2">
    <location>
        <begin position="1259"/>
        <end position="1283"/>
    </location>
</feature>
<feature type="transmembrane region" description="Helical" evidence="2">
    <location>
        <begin position="87"/>
        <end position="111"/>
    </location>
</feature>
<dbReference type="InParanoid" id="A0CJG6"/>
<evidence type="ECO:0000256" key="1">
    <source>
        <dbReference type="SAM" id="MobiDB-lite"/>
    </source>
</evidence>
<evidence type="ECO:0008006" key="5">
    <source>
        <dbReference type="Google" id="ProtNLM"/>
    </source>
</evidence>
<evidence type="ECO:0000256" key="2">
    <source>
        <dbReference type="SAM" id="Phobius"/>
    </source>
</evidence>
<dbReference type="OrthoDB" id="299008at2759"/>
<feature type="region of interest" description="Disordered" evidence="1">
    <location>
        <begin position="991"/>
        <end position="1020"/>
    </location>
</feature>
<evidence type="ECO:0000313" key="3">
    <source>
        <dbReference type="EMBL" id="CAK70933.1"/>
    </source>
</evidence>
<feature type="transmembrane region" description="Helical" evidence="2">
    <location>
        <begin position="1059"/>
        <end position="1079"/>
    </location>
</feature>
<organism evidence="3 4">
    <name type="scientific">Paramecium tetraurelia</name>
    <dbReference type="NCBI Taxonomy" id="5888"/>
    <lineage>
        <taxon>Eukaryota</taxon>
        <taxon>Sar</taxon>
        <taxon>Alveolata</taxon>
        <taxon>Ciliophora</taxon>
        <taxon>Intramacronucleata</taxon>
        <taxon>Oligohymenophorea</taxon>
        <taxon>Peniculida</taxon>
        <taxon>Parameciidae</taxon>
        <taxon>Paramecium</taxon>
    </lineage>
</organism>
<dbReference type="HOGENOM" id="CLU_002985_0_0_1"/>
<dbReference type="GeneID" id="5024115"/>
<dbReference type="Proteomes" id="UP000000600">
    <property type="component" value="Unassembled WGS sequence"/>
</dbReference>
<dbReference type="InterPro" id="IPR052994">
    <property type="entry name" value="Tiny_macrocysts_regulators"/>
</dbReference>
<evidence type="ECO:0000313" key="4">
    <source>
        <dbReference type="Proteomes" id="UP000000600"/>
    </source>
</evidence>
<dbReference type="EMBL" id="CT868096">
    <property type="protein sequence ID" value="CAK70933.1"/>
    <property type="molecule type" value="Genomic_DNA"/>
</dbReference>
<feature type="transmembrane region" description="Helical" evidence="2">
    <location>
        <begin position="1362"/>
        <end position="1384"/>
    </location>
</feature>
<keyword evidence="2" id="KW-0812">Transmembrane</keyword>
<sequence>MYMASKQKLIKLSAMLEQWIKTTYLLNQQLKCPNVVQYLVFSLALFQPYYFRKQKEVEENIIYKLLQIFIRPDIIIIHNGYFHGEFYIILLIIWIIQKLLFILICLLNSYYETYFKKLLQQDLFLYGLQIIAYYQCFLGIYLILPISRIFLFAFYQSVQEIQEGIPSSTLKSFLCLLGQLMYTIDIIYFMKIDHHPTTYKTIKCKQFQISNFDYYILKFRLLQVIIADQNEALYLQQIEQITIILIAVLQIINQIRNCGFIYEAQKKIFLSCQAFLIMSGIVVQINRIFSYCFLQQFHQQYIFYISFKTIFLHKSKDFKQMVDLNINQILYQLVRILNNCDCGPNYKNFKQSLIYFHHKKKCKTASCVCELDYFITESTQINATTSLMINNFMKSQYKQLIKKLFLVKMKNQVKQDLLISTAILLHDFNQMMVSLQILSQLKKSKENKIFNVSFLYHFMNQKDYKENEQTKIRIMLSTIEQIQINLVLQQSRIKFEANLGTSLRAASQTLIRQYLNEFLISQTNQQELILGMKECVRLKIQFYEILDSDSGFTFNQLYKKVKETSKYLLKIEKQFNSLFTLSPDLQLQQAYCFFEAQIMNNLLAAFNIKQSEVNLKESQIKYRGIKGLNLTADVNSYILLSVDENFRTFSIIQSSHNFFRLFGMYFDLTTYGFNDIIPQFYIKQHENSVQNFFHSGQNKFYRNFNYTFIKTHNGLLKQVSLCIDNTQIFKLDKFIFVCLLQSVNTELPILVVDAQTQIVYFTPKTLQAFGINEKQQKQFIEDGVLHQIGIQTIIPYYNMMIKAEVNTDIITTFCFFLKPQYNQESILTQSSIRKDSNFFIWKNKENINCFSIEIKVEKVNLQLACYYQLEFISLKQILSHDERKKVLELYKPCLGESTTSKGSKWKGKHLKILSVLSFRQERKKNTLKLQDSNLKQSIMVNQNQGQSKNLNQSSFIQQNQSQSNLLSSKARNEQEFYKSFNKSFVESDIQNSQLDREEHSPEKKKNKDGKASKANNQQLERIGQQSSSVAGFYKPFFYNRYYLIEKMSGKKNPKKIDSFLFFFIGQSLIFFIFSFLVMINMTSDMTLIIDNIEMGSLHASIMGPHDLFFSMRITVSSYQQMQREGFLTQNQMVQLTEPFYTNIRSGYLELKDSFYKQLRNVYLQEFFSDIVLNLRFMNENEKELQNMSTSFRESLLTILQYQYAHMRIIEQRQSTSGKPCQIFLMANYFLFHEKVELITQEIQGWLIDTKDTIDNKGKIFWIILQLLLIVFGFIGLFNFNLYIKYYDQFLLIFNEFNKQLIYDQLNRYDLIHQQLQSNSDDIMRYNFELELYEHEKTQSQYGRGKVHHFKLLNRNRQHLSRFHVYSIIVFITVVYLVYTSVIYYKQETFLSKYNDTITLYKIIQDLKLKSGKISLRWDNFTFLTQGERDILYQYIDQSHKIIAQYIILSSTFDSSQYLVGSKFEDKFMNIQKNNICLEILDQLEEYMLLYCDKSFEGTLSKGLIEALNYITNSIKTQQQINNFTKRVEIQLYEQEGSQIVTRSFFGLSNLFLQSVKDTCNELNNFLIYFSLIYMLVSAFLIIFIKQLYRQYLINEYHQIRQSLFLIPKESILYDESLERYLREIALHQGLI</sequence>
<feature type="transmembrane region" description="Helical" evidence="2">
    <location>
        <begin position="1565"/>
        <end position="1584"/>
    </location>
</feature>
<dbReference type="PANTHER" id="PTHR31600:SF2">
    <property type="entry name" value="GAMETE ENRICHED GENE 10 PROTEIN-RELATED"/>
    <property type="match status" value="1"/>
</dbReference>
<dbReference type="OMA" id="QAFLIMS"/>
<feature type="transmembrane region" description="Helical" evidence="2">
    <location>
        <begin position="123"/>
        <end position="150"/>
    </location>
</feature>
<proteinExistence type="predicted"/>
<feature type="compositionally biased region" description="Basic and acidic residues" evidence="1">
    <location>
        <begin position="994"/>
        <end position="1011"/>
    </location>
</feature>
<reference evidence="3 4" key="1">
    <citation type="journal article" date="2006" name="Nature">
        <title>Global trends of whole-genome duplications revealed by the ciliate Paramecium tetraurelia.</title>
        <authorList>
            <consortium name="Genoscope"/>
            <person name="Aury J.-M."/>
            <person name="Jaillon O."/>
            <person name="Duret L."/>
            <person name="Noel B."/>
            <person name="Jubin C."/>
            <person name="Porcel B.M."/>
            <person name="Segurens B."/>
            <person name="Daubin V."/>
            <person name="Anthouard V."/>
            <person name="Aiach N."/>
            <person name="Arnaiz O."/>
            <person name="Billaut A."/>
            <person name="Beisson J."/>
            <person name="Blanc I."/>
            <person name="Bouhouche K."/>
            <person name="Camara F."/>
            <person name="Duharcourt S."/>
            <person name="Guigo R."/>
            <person name="Gogendeau D."/>
            <person name="Katinka M."/>
            <person name="Keller A.-M."/>
            <person name="Kissmehl R."/>
            <person name="Klotz C."/>
            <person name="Koll F."/>
            <person name="Le Moue A."/>
            <person name="Lepere C."/>
            <person name="Malinsky S."/>
            <person name="Nowacki M."/>
            <person name="Nowak J.K."/>
            <person name="Plattner H."/>
            <person name="Poulain J."/>
            <person name="Ruiz F."/>
            <person name="Serrano V."/>
            <person name="Zagulski M."/>
            <person name="Dessen P."/>
            <person name="Betermier M."/>
            <person name="Weissenbach J."/>
            <person name="Scarpelli C."/>
            <person name="Schachter V."/>
            <person name="Sperling L."/>
            <person name="Meyer E."/>
            <person name="Cohen J."/>
            <person name="Wincker P."/>
        </authorList>
    </citation>
    <scope>NUCLEOTIDE SEQUENCE [LARGE SCALE GENOMIC DNA]</scope>
    <source>
        <strain evidence="3 4">Stock d4-2</strain>
    </source>
</reference>
<accession>A0CJG6</accession>
<keyword evidence="4" id="KW-1185">Reference proteome</keyword>
<dbReference type="PANTHER" id="PTHR31600">
    <property type="entry name" value="TINY MACROCYSTS PROTEIN B-RELATED"/>
    <property type="match status" value="1"/>
</dbReference>
<dbReference type="RefSeq" id="XP_001438330.1">
    <property type="nucleotide sequence ID" value="XM_001438293.1"/>
</dbReference>
<gene>
    <name evidence="3" type="ORF">GSPATT00000644001</name>
</gene>